<name>A0A6G1DDY3_9ORYZ</name>
<dbReference type="Proteomes" id="UP000479710">
    <property type="component" value="Unassembled WGS sequence"/>
</dbReference>
<keyword evidence="3" id="KW-1185">Reference proteome</keyword>
<feature type="region of interest" description="Disordered" evidence="1">
    <location>
        <begin position="1"/>
        <end position="20"/>
    </location>
</feature>
<evidence type="ECO:0000313" key="3">
    <source>
        <dbReference type="Proteomes" id="UP000479710"/>
    </source>
</evidence>
<comment type="caution">
    <text evidence="2">The sequence shown here is derived from an EMBL/GenBank/DDBJ whole genome shotgun (WGS) entry which is preliminary data.</text>
</comment>
<proteinExistence type="predicted"/>
<protein>
    <submittedName>
        <fullName evidence="2">Uncharacterized protein</fullName>
    </submittedName>
</protein>
<accession>A0A6G1DDY3</accession>
<dbReference type="AlphaFoldDB" id="A0A6G1DDY3"/>
<reference evidence="2 3" key="1">
    <citation type="submission" date="2019-11" db="EMBL/GenBank/DDBJ databases">
        <title>Whole genome sequence of Oryza granulata.</title>
        <authorList>
            <person name="Li W."/>
        </authorList>
    </citation>
    <scope>NUCLEOTIDE SEQUENCE [LARGE SCALE GENOMIC DNA]</scope>
    <source>
        <strain evidence="3">cv. Menghai</strain>
        <tissue evidence="2">Leaf</tissue>
    </source>
</reference>
<organism evidence="2 3">
    <name type="scientific">Oryza meyeriana var. granulata</name>
    <dbReference type="NCBI Taxonomy" id="110450"/>
    <lineage>
        <taxon>Eukaryota</taxon>
        <taxon>Viridiplantae</taxon>
        <taxon>Streptophyta</taxon>
        <taxon>Embryophyta</taxon>
        <taxon>Tracheophyta</taxon>
        <taxon>Spermatophyta</taxon>
        <taxon>Magnoliopsida</taxon>
        <taxon>Liliopsida</taxon>
        <taxon>Poales</taxon>
        <taxon>Poaceae</taxon>
        <taxon>BOP clade</taxon>
        <taxon>Oryzoideae</taxon>
        <taxon>Oryzeae</taxon>
        <taxon>Oryzinae</taxon>
        <taxon>Oryza</taxon>
        <taxon>Oryza meyeriana</taxon>
    </lineage>
</organism>
<sequence>MNHDYSSTLQRAQRPIAGGDAKNLGISRASARAYASIGRAVRGVRLTSATRVRLVSHVVFALFRVAAAGVAQFRRAVGVPCHASRIPG</sequence>
<gene>
    <name evidence="2" type="ORF">E2562_001551</name>
</gene>
<feature type="compositionally biased region" description="Polar residues" evidence="1">
    <location>
        <begin position="1"/>
        <end position="11"/>
    </location>
</feature>
<evidence type="ECO:0000256" key="1">
    <source>
        <dbReference type="SAM" id="MobiDB-lite"/>
    </source>
</evidence>
<evidence type="ECO:0000313" key="2">
    <source>
        <dbReference type="EMBL" id="KAF0910384.1"/>
    </source>
</evidence>
<dbReference type="EMBL" id="SPHZ02000006">
    <property type="protein sequence ID" value="KAF0910384.1"/>
    <property type="molecule type" value="Genomic_DNA"/>
</dbReference>